<dbReference type="RefSeq" id="WP_062687141.1">
    <property type="nucleotide sequence ID" value="NZ_KQ758676.1"/>
</dbReference>
<keyword evidence="2" id="KW-1185">Reference proteome</keyword>
<proteinExistence type="predicted"/>
<gene>
    <name evidence="1" type="ORF">AS180_16125</name>
</gene>
<name>A0A0V8JIN5_9BACI</name>
<dbReference type="EMBL" id="LNQP01000061">
    <property type="protein sequence ID" value="KSU86894.1"/>
    <property type="molecule type" value="Genomic_DNA"/>
</dbReference>
<accession>A0A0V8JIN5</accession>
<evidence type="ECO:0000313" key="2">
    <source>
        <dbReference type="Proteomes" id="UP000053681"/>
    </source>
</evidence>
<dbReference type="AlphaFoldDB" id="A0A0V8JIN5"/>
<evidence type="ECO:0000313" key="1">
    <source>
        <dbReference type="EMBL" id="KSU86894.1"/>
    </source>
</evidence>
<dbReference type="Proteomes" id="UP000053681">
    <property type="component" value="Unassembled WGS sequence"/>
</dbReference>
<organism evidence="1 2">
    <name type="scientific">Priestia veravalensis</name>
    <dbReference type="NCBI Taxonomy" id="1414648"/>
    <lineage>
        <taxon>Bacteria</taxon>
        <taxon>Bacillati</taxon>
        <taxon>Bacillota</taxon>
        <taxon>Bacilli</taxon>
        <taxon>Bacillales</taxon>
        <taxon>Bacillaceae</taxon>
        <taxon>Priestia</taxon>
    </lineage>
</organism>
<reference evidence="1 2" key="1">
    <citation type="submission" date="2015-11" db="EMBL/GenBank/DDBJ databases">
        <title>Bacillus caseinolyticus sp nov.</title>
        <authorList>
            <person name="Dastager S.G."/>
            <person name="Mawlankar R."/>
        </authorList>
    </citation>
    <scope>NUCLEOTIDE SEQUENCE [LARGE SCALE GENOMIC DNA]</scope>
    <source>
        <strain evidence="1 2">SGD-V-76</strain>
    </source>
</reference>
<protein>
    <submittedName>
        <fullName evidence="1">Uncharacterized protein</fullName>
    </submittedName>
</protein>
<sequence>MDYILPITPYQSIQYAQRSQLKNNTPLTVQNVQPIASLQNKRNSTLPLSSMNNYVRYQHRKAPQFIEQDVPKGTYINEKA</sequence>
<comment type="caution">
    <text evidence="1">The sequence shown here is derived from an EMBL/GenBank/DDBJ whole genome shotgun (WGS) entry which is preliminary data.</text>
</comment>